<reference evidence="4" key="1">
    <citation type="submission" date="2016-11" db="UniProtKB">
        <authorList>
            <consortium name="WormBaseParasite"/>
        </authorList>
    </citation>
    <scope>IDENTIFICATION</scope>
</reference>
<dbReference type="Proteomes" id="UP000095283">
    <property type="component" value="Unplaced"/>
</dbReference>
<keyword evidence="2" id="KW-1133">Transmembrane helix</keyword>
<feature type="region of interest" description="Disordered" evidence="1">
    <location>
        <begin position="1"/>
        <end position="21"/>
    </location>
</feature>
<dbReference type="PANTHER" id="PTHR13005:SF4">
    <property type="entry name" value="CYSTEINE-RICH HYDROPHOBIC PROTEIN"/>
    <property type="match status" value="1"/>
</dbReference>
<dbReference type="InterPro" id="IPR036786">
    <property type="entry name" value="Ribosome_mat_SBDS_N_sf"/>
</dbReference>
<keyword evidence="2" id="KW-0812">Transmembrane</keyword>
<accession>A0A1I7WTH2</accession>
<protein>
    <submittedName>
        <fullName evidence="4">GRAM domain-containing protein</fullName>
    </submittedName>
</protein>
<proteinExistence type="predicted"/>
<keyword evidence="2" id="KW-0472">Membrane</keyword>
<evidence type="ECO:0000256" key="1">
    <source>
        <dbReference type="SAM" id="MobiDB-lite"/>
    </source>
</evidence>
<dbReference type="Gene3D" id="3.30.1250.10">
    <property type="entry name" value="Ribosome maturation protein SBDS, N-terminal domain"/>
    <property type="match status" value="1"/>
</dbReference>
<sequence length="184" mass="20526">MSRRSRTSDEIDVISSSDESDNCIPPAREPVSIRGVGHITMFGLNSRFDTEFPSELTGRIAPEELSDTLSRINSVLKRQVQMSRKTLISVDGYYAVFYFAVAHLGALYGQLCVLIGGLIFAPSFQMSKSIKTPTNQKTLTNVAVVRMKKIGKRFEIILDKGDLQVSDKERQAATDQSLKEVDYE</sequence>
<feature type="transmembrane region" description="Helical" evidence="2">
    <location>
        <begin position="92"/>
        <end position="121"/>
    </location>
</feature>
<dbReference type="AlphaFoldDB" id="A0A1I7WTH2"/>
<evidence type="ECO:0000313" key="3">
    <source>
        <dbReference type="Proteomes" id="UP000095283"/>
    </source>
</evidence>
<evidence type="ECO:0000313" key="4">
    <source>
        <dbReference type="WBParaSite" id="Hba_08477"/>
    </source>
</evidence>
<name>A0A1I7WTH2_HETBA</name>
<dbReference type="WBParaSite" id="Hba_08477">
    <property type="protein sequence ID" value="Hba_08477"/>
    <property type="gene ID" value="Hba_08477"/>
</dbReference>
<dbReference type="PANTHER" id="PTHR13005">
    <property type="entry name" value="CYSTEINE-RICH HYDROPHOBIC DOMAIN PROTEIN BRAIN X-LINKED PROTEIN"/>
    <property type="match status" value="1"/>
</dbReference>
<organism evidence="3 4">
    <name type="scientific">Heterorhabditis bacteriophora</name>
    <name type="common">Entomopathogenic nematode worm</name>
    <dbReference type="NCBI Taxonomy" id="37862"/>
    <lineage>
        <taxon>Eukaryota</taxon>
        <taxon>Metazoa</taxon>
        <taxon>Ecdysozoa</taxon>
        <taxon>Nematoda</taxon>
        <taxon>Chromadorea</taxon>
        <taxon>Rhabditida</taxon>
        <taxon>Rhabditina</taxon>
        <taxon>Rhabditomorpha</taxon>
        <taxon>Strongyloidea</taxon>
        <taxon>Heterorhabditidae</taxon>
        <taxon>Heterorhabditis</taxon>
    </lineage>
</organism>
<keyword evidence="3" id="KW-1185">Reference proteome</keyword>
<evidence type="ECO:0000256" key="2">
    <source>
        <dbReference type="SAM" id="Phobius"/>
    </source>
</evidence>
<dbReference type="InterPro" id="IPR039735">
    <property type="entry name" value="CHIC1/2"/>
</dbReference>